<organism evidence="2 3">
    <name type="scientific">Portunus trituberculatus</name>
    <name type="common">Swimming crab</name>
    <name type="synonym">Neptunus trituberculatus</name>
    <dbReference type="NCBI Taxonomy" id="210409"/>
    <lineage>
        <taxon>Eukaryota</taxon>
        <taxon>Metazoa</taxon>
        <taxon>Ecdysozoa</taxon>
        <taxon>Arthropoda</taxon>
        <taxon>Crustacea</taxon>
        <taxon>Multicrustacea</taxon>
        <taxon>Malacostraca</taxon>
        <taxon>Eumalacostraca</taxon>
        <taxon>Eucarida</taxon>
        <taxon>Decapoda</taxon>
        <taxon>Pleocyemata</taxon>
        <taxon>Brachyura</taxon>
        <taxon>Eubrachyura</taxon>
        <taxon>Portunoidea</taxon>
        <taxon>Portunidae</taxon>
        <taxon>Portuninae</taxon>
        <taxon>Portunus</taxon>
    </lineage>
</organism>
<reference evidence="2 3" key="1">
    <citation type="submission" date="2019-05" db="EMBL/GenBank/DDBJ databases">
        <title>Another draft genome of Portunus trituberculatus and its Hox gene families provides insights of decapod evolution.</title>
        <authorList>
            <person name="Jeong J.-H."/>
            <person name="Song I."/>
            <person name="Kim S."/>
            <person name="Choi T."/>
            <person name="Kim D."/>
            <person name="Ryu S."/>
            <person name="Kim W."/>
        </authorList>
    </citation>
    <scope>NUCLEOTIDE SEQUENCE [LARGE SCALE GENOMIC DNA]</scope>
    <source>
        <tissue evidence="2">Muscle</tissue>
    </source>
</reference>
<sequence length="69" mass="7620">MVASRKSNRCLFGGIIFKAGDTLAAIPRRRGTQTETQAHRTHTGTQGNIEIPTEEHRGTQTETQALRDT</sequence>
<proteinExistence type="predicted"/>
<comment type="caution">
    <text evidence="2">The sequence shown here is derived from an EMBL/GenBank/DDBJ whole genome shotgun (WGS) entry which is preliminary data.</text>
</comment>
<evidence type="ECO:0000256" key="1">
    <source>
        <dbReference type="SAM" id="MobiDB-lite"/>
    </source>
</evidence>
<gene>
    <name evidence="2" type="ORF">E2C01_092599</name>
</gene>
<dbReference type="AlphaFoldDB" id="A0A5B7JY67"/>
<accession>A0A5B7JY67</accession>
<protein>
    <submittedName>
        <fullName evidence="2">Uncharacterized protein</fullName>
    </submittedName>
</protein>
<name>A0A5B7JY67_PORTR</name>
<keyword evidence="3" id="KW-1185">Reference proteome</keyword>
<dbReference type="Proteomes" id="UP000324222">
    <property type="component" value="Unassembled WGS sequence"/>
</dbReference>
<evidence type="ECO:0000313" key="3">
    <source>
        <dbReference type="Proteomes" id="UP000324222"/>
    </source>
</evidence>
<evidence type="ECO:0000313" key="2">
    <source>
        <dbReference type="EMBL" id="MPC97294.1"/>
    </source>
</evidence>
<dbReference type="EMBL" id="VSRR010109292">
    <property type="protein sequence ID" value="MPC97294.1"/>
    <property type="molecule type" value="Genomic_DNA"/>
</dbReference>
<feature type="compositionally biased region" description="Basic and acidic residues" evidence="1">
    <location>
        <begin position="53"/>
        <end position="69"/>
    </location>
</feature>
<feature type="region of interest" description="Disordered" evidence="1">
    <location>
        <begin position="29"/>
        <end position="69"/>
    </location>
</feature>